<gene>
    <name evidence="1" type="ORF">PG997_014047</name>
</gene>
<evidence type="ECO:0000313" key="2">
    <source>
        <dbReference type="Proteomes" id="UP001433268"/>
    </source>
</evidence>
<protein>
    <submittedName>
        <fullName evidence="1">Uncharacterized protein</fullName>
    </submittedName>
</protein>
<organism evidence="1 2">
    <name type="scientific">Apiospora hydei</name>
    <dbReference type="NCBI Taxonomy" id="1337664"/>
    <lineage>
        <taxon>Eukaryota</taxon>
        <taxon>Fungi</taxon>
        <taxon>Dikarya</taxon>
        <taxon>Ascomycota</taxon>
        <taxon>Pezizomycotina</taxon>
        <taxon>Sordariomycetes</taxon>
        <taxon>Xylariomycetidae</taxon>
        <taxon>Amphisphaeriales</taxon>
        <taxon>Apiosporaceae</taxon>
        <taxon>Apiospora</taxon>
    </lineage>
</organism>
<evidence type="ECO:0000313" key="1">
    <source>
        <dbReference type="EMBL" id="KAK8067300.1"/>
    </source>
</evidence>
<dbReference type="Proteomes" id="UP001433268">
    <property type="component" value="Unassembled WGS sequence"/>
</dbReference>
<dbReference type="RefSeq" id="XP_066664053.1">
    <property type="nucleotide sequence ID" value="XM_066818361.1"/>
</dbReference>
<accession>A0ABR1V7X7</accession>
<sequence>MASSVDHLYRWPVVFSSKVSNSRFSGSQDILSVYSDETSLDIIEIFADSSPFANDSFKSEQFLRFCGPDARKSEHLKHLDCKTVNVLLLSEVATLGPNPYPSGVALTARGLFQTLHQQVSAAADLHVSFDADPKRQRVQRQLSESTSCEDTRVFVTNLSRYALLALAATAPWEAIAPLRDAIYRHLMMESHFIIDVAADTIPRFSLEFHLPMYTIRRSEALSADPRGLRKYLNISFLFQDDLSIDGSSRNEQYLLEAQTSCMIVGQHNTSWKAYMFADTYFDDEDPESAVEVWFPPAIGGSGYCDARLYWVLLLKHQANLVEGEWHHTVNTLIGFSRKYVRSQDASRALS</sequence>
<keyword evidence="2" id="KW-1185">Reference proteome</keyword>
<dbReference type="GeneID" id="92051421"/>
<dbReference type="EMBL" id="JAQQWN010000009">
    <property type="protein sequence ID" value="KAK8067300.1"/>
    <property type="molecule type" value="Genomic_DNA"/>
</dbReference>
<comment type="caution">
    <text evidence="1">The sequence shown here is derived from an EMBL/GenBank/DDBJ whole genome shotgun (WGS) entry which is preliminary data.</text>
</comment>
<reference evidence="1 2" key="1">
    <citation type="submission" date="2023-01" db="EMBL/GenBank/DDBJ databases">
        <title>Analysis of 21 Apiospora genomes using comparative genomics revels a genus with tremendous synthesis potential of carbohydrate active enzymes and secondary metabolites.</title>
        <authorList>
            <person name="Sorensen T."/>
        </authorList>
    </citation>
    <scope>NUCLEOTIDE SEQUENCE [LARGE SCALE GENOMIC DNA]</scope>
    <source>
        <strain evidence="1 2">CBS 114990</strain>
    </source>
</reference>
<name>A0ABR1V7X7_9PEZI</name>
<proteinExistence type="predicted"/>